<dbReference type="HOGENOM" id="CLU_010778_2_1_1"/>
<comment type="similarity">
    <text evidence="2 7">Belongs to the sodium:solute symporter (SSF) (TC 2.A.21) family.</text>
</comment>
<keyword evidence="11" id="KW-1185">Reference proteome</keyword>
<dbReference type="NCBIfam" id="TIGR00813">
    <property type="entry name" value="sss"/>
    <property type="match status" value="1"/>
</dbReference>
<feature type="transmembrane region" description="Helical" evidence="9">
    <location>
        <begin position="504"/>
        <end position="526"/>
    </location>
</feature>
<feature type="transmembrane region" description="Helical" evidence="9">
    <location>
        <begin position="305"/>
        <end position="326"/>
    </location>
</feature>
<dbReference type="InterPro" id="IPR038377">
    <property type="entry name" value="Na/Glc_symporter_sf"/>
</dbReference>
<dbReference type="FunFam" id="1.20.1730.10:FF:000006">
    <property type="entry name" value="Urea active transporter"/>
    <property type="match status" value="1"/>
</dbReference>
<dbReference type="PANTHER" id="PTHR46154:SF2">
    <property type="entry name" value="SOLUTE SYMPORTER FAMILY TRANSPORTER (AFU_ORTHOLOGUE AFUA_6G03200)"/>
    <property type="match status" value="1"/>
</dbReference>
<evidence type="ECO:0000256" key="3">
    <source>
        <dbReference type="ARBA" id="ARBA00022448"/>
    </source>
</evidence>
<dbReference type="EMBL" id="KL197719">
    <property type="protein sequence ID" value="KDQ57453.1"/>
    <property type="molecule type" value="Genomic_DNA"/>
</dbReference>
<dbReference type="PROSITE" id="PS50283">
    <property type="entry name" value="NA_SOLUT_SYMP_3"/>
    <property type="match status" value="1"/>
</dbReference>
<comment type="subcellular location">
    <subcellularLocation>
        <location evidence="1">Membrane</location>
        <topology evidence="1">Multi-pass membrane protein</topology>
    </subcellularLocation>
</comment>
<dbReference type="OrthoDB" id="6132759at2759"/>
<feature type="transmembrane region" description="Helical" evidence="9">
    <location>
        <begin position="55"/>
        <end position="72"/>
    </location>
</feature>
<evidence type="ECO:0000256" key="8">
    <source>
        <dbReference type="SAM" id="MobiDB-lite"/>
    </source>
</evidence>
<keyword evidence="5 9" id="KW-1133">Transmembrane helix</keyword>
<sequence length="721" mass="77578">MSEVTAILPQGAGYGVVLGIGFFFAGFMAILAYVQNRYTQYSLKTSEEFNTASRSVKPGLIASGIVSAWTWAATLLQSCTVAYEYGVSGPFWYASGATVQILLFAILSVKVKQNAPRCHTYLEIIYTRYGSAAHWVFMVFAFITNILVGSQMLLGGSAVVTALTGMNVYAAVWLIPVGVTVYVVLGGLRATFLCDYTHTGKIDSFFVSSRDTIMLYFIFTVYSESPQIGSPSEMYRLLQTAAVKRPVAGNTHGSYMTLKSNFALIFGIIQLCSGSGTVFLDQGYWQRAIASRPHTAVRAYLLGGLAWYAIPFAFATTLGLSAVALADHPSFPTYPNPLSASQISAGLAAPTAAVALLGKKGAAALLIILFMAVTSASSAELIATSSILTFDVFKTHIRPDASPETMIRVSHYMIVLFAFVMATVASIWQAIGIDLGWLFLFMGIVIGGAVVPVALTICWKKQTRVAAITGAVVGCASGITAWLVTAAKTNDGVLSLATTGQEYATLAGNLASICVGAICTVVITLIKPDDFDWEITRRINNETRVEDGSPAADGSYASSTTGVGDEKSGRGSKEGNEKEQARVDVEDVEQPPKKRQERITDPAPLPGVKFADEEDSPDRLKGALRFAIISSWLLVAFMDVIVPLPMFFTEYIFSIKFFTGWVVVSIIWAFCSAFICVFLPLWESRGALVEVGGGLVRDVFLGGKGSKEKRLRDSANARARE</sequence>
<evidence type="ECO:0000256" key="4">
    <source>
        <dbReference type="ARBA" id="ARBA00022692"/>
    </source>
</evidence>
<dbReference type="GO" id="GO:0015606">
    <property type="term" value="F:spermidine transmembrane transporter activity"/>
    <property type="evidence" value="ECO:0007669"/>
    <property type="project" value="UniProtKB-ARBA"/>
</dbReference>
<keyword evidence="6 9" id="KW-0472">Membrane</keyword>
<accession>A0A067PRL2</accession>
<feature type="transmembrane region" description="Helical" evidence="9">
    <location>
        <begin position="465"/>
        <end position="484"/>
    </location>
</feature>
<dbReference type="AlphaFoldDB" id="A0A067PRL2"/>
<feature type="transmembrane region" description="Helical" evidence="9">
    <location>
        <begin position="411"/>
        <end position="431"/>
    </location>
</feature>
<protein>
    <recommendedName>
        <fullName evidence="12">Urea transporter</fullName>
    </recommendedName>
</protein>
<evidence type="ECO:0000256" key="7">
    <source>
        <dbReference type="RuleBase" id="RU362091"/>
    </source>
</evidence>
<evidence type="ECO:0000256" key="9">
    <source>
        <dbReference type="SAM" id="Phobius"/>
    </source>
</evidence>
<feature type="transmembrane region" description="Helical" evidence="9">
    <location>
        <begin position="660"/>
        <end position="682"/>
    </location>
</feature>
<feature type="transmembrane region" description="Helical" evidence="9">
    <location>
        <begin position="166"/>
        <end position="185"/>
    </location>
</feature>
<evidence type="ECO:0008006" key="12">
    <source>
        <dbReference type="Google" id="ProtNLM"/>
    </source>
</evidence>
<feature type="compositionally biased region" description="Basic and acidic residues" evidence="8">
    <location>
        <begin position="564"/>
        <end position="600"/>
    </location>
</feature>
<dbReference type="Proteomes" id="UP000027265">
    <property type="component" value="Unassembled WGS sequence"/>
</dbReference>
<evidence type="ECO:0000256" key="6">
    <source>
        <dbReference type="ARBA" id="ARBA00023136"/>
    </source>
</evidence>
<organism evidence="10 11">
    <name type="scientific">Jaapia argillacea MUCL 33604</name>
    <dbReference type="NCBI Taxonomy" id="933084"/>
    <lineage>
        <taxon>Eukaryota</taxon>
        <taxon>Fungi</taxon>
        <taxon>Dikarya</taxon>
        <taxon>Basidiomycota</taxon>
        <taxon>Agaricomycotina</taxon>
        <taxon>Agaricomycetes</taxon>
        <taxon>Agaricomycetidae</taxon>
        <taxon>Jaapiales</taxon>
        <taxon>Jaapiaceae</taxon>
        <taxon>Jaapia</taxon>
    </lineage>
</organism>
<dbReference type="InParanoid" id="A0A067PRL2"/>
<feature type="transmembrane region" description="Helical" evidence="9">
    <location>
        <begin position="132"/>
        <end position="154"/>
    </location>
</feature>
<keyword evidence="4 9" id="KW-0812">Transmembrane</keyword>
<gene>
    <name evidence="10" type="ORF">JAAARDRAFT_193782</name>
</gene>
<feature type="transmembrane region" description="Helical" evidence="9">
    <location>
        <begin position="626"/>
        <end position="648"/>
    </location>
</feature>
<evidence type="ECO:0000256" key="1">
    <source>
        <dbReference type="ARBA" id="ARBA00004141"/>
    </source>
</evidence>
<dbReference type="InterPro" id="IPR001734">
    <property type="entry name" value="Na/solute_symporter"/>
</dbReference>
<dbReference type="GO" id="GO:0005886">
    <property type="term" value="C:plasma membrane"/>
    <property type="evidence" value="ECO:0007669"/>
    <property type="project" value="TreeGrafter"/>
</dbReference>
<dbReference type="GO" id="GO:0015204">
    <property type="term" value="F:urea transmembrane transporter activity"/>
    <property type="evidence" value="ECO:0007669"/>
    <property type="project" value="InterPro"/>
</dbReference>
<feature type="transmembrane region" description="Helical" evidence="9">
    <location>
        <begin position="363"/>
        <end position="390"/>
    </location>
</feature>
<evidence type="ECO:0000313" key="10">
    <source>
        <dbReference type="EMBL" id="KDQ57453.1"/>
    </source>
</evidence>
<dbReference type="CDD" id="cd11476">
    <property type="entry name" value="SLC5sbd_DUR3"/>
    <property type="match status" value="1"/>
</dbReference>
<dbReference type="Pfam" id="PF00474">
    <property type="entry name" value="SSF"/>
    <property type="match status" value="1"/>
</dbReference>
<evidence type="ECO:0000313" key="11">
    <source>
        <dbReference type="Proteomes" id="UP000027265"/>
    </source>
</evidence>
<dbReference type="PANTHER" id="PTHR46154">
    <property type="match status" value="1"/>
</dbReference>
<keyword evidence="3" id="KW-0813">Transport</keyword>
<evidence type="ECO:0000256" key="2">
    <source>
        <dbReference type="ARBA" id="ARBA00006434"/>
    </source>
</evidence>
<feature type="transmembrane region" description="Helical" evidence="9">
    <location>
        <begin position="437"/>
        <end position="458"/>
    </location>
</feature>
<proteinExistence type="inferred from homology"/>
<dbReference type="InterPro" id="IPR031155">
    <property type="entry name" value="DUR"/>
</dbReference>
<feature type="region of interest" description="Disordered" evidence="8">
    <location>
        <begin position="544"/>
        <end position="615"/>
    </location>
</feature>
<feature type="transmembrane region" description="Helical" evidence="9">
    <location>
        <begin position="92"/>
        <end position="111"/>
    </location>
</feature>
<dbReference type="STRING" id="933084.A0A067PRL2"/>
<reference evidence="11" key="1">
    <citation type="journal article" date="2014" name="Proc. Natl. Acad. Sci. U.S.A.">
        <title>Extensive sampling of basidiomycete genomes demonstrates inadequacy of the white-rot/brown-rot paradigm for wood decay fungi.</title>
        <authorList>
            <person name="Riley R."/>
            <person name="Salamov A.A."/>
            <person name="Brown D.W."/>
            <person name="Nagy L.G."/>
            <person name="Floudas D."/>
            <person name="Held B.W."/>
            <person name="Levasseur A."/>
            <person name="Lombard V."/>
            <person name="Morin E."/>
            <person name="Otillar R."/>
            <person name="Lindquist E.A."/>
            <person name="Sun H."/>
            <person name="LaButti K.M."/>
            <person name="Schmutz J."/>
            <person name="Jabbour D."/>
            <person name="Luo H."/>
            <person name="Baker S.E."/>
            <person name="Pisabarro A.G."/>
            <person name="Walton J.D."/>
            <person name="Blanchette R.A."/>
            <person name="Henrissat B."/>
            <person name="Martin F."/>
            <person name="Cullen D."/>
            <person name="Hibbett D.S."/>
            <person name="Grigoriev I.V."/>
        </authorList>
    </citation>
    <scope>NUCLEOTIDE SEQUENCE [LARGE SCALE GENOMIC DNA]</scope>
    <source>
        <strain evidence="11">MUCL 33604</strain>
    </source>
</reference>
<evidence type="ECO:0000256" key="5">
    <source>
        <dbReference type="ARBA" id="ARBA00022989"/>
    </source>
</evidence>
<feature type="transmembrane region" description="Helical" evidence="9">
    <location>
        <begin position="12"/>
        <end position="34"/>
    </location>
</feature>
<name>A0A067PRL2_9AGAM</name>
<dbReference type="Gene3D" id="1.20.1730.10">
    <property type="entry name" value="Sodium/glucose cotransporter"/>
    <property type="match status" value="1"/>
</dbReference>